<proteinExistence type="predicted"/>
<dbReference type="Gene3D" id="2.60.40.10">
    <property type="entry name" value="Immunoglobulins"/>
    <property type="match status" value="3"/>
</dbReference>
<dbReference type="Gene3D" id="2.60.40.4070">
    <property type="match status" value="1"/>
</dbReference>
<dbReference type="Proteomes" id="UP000585050">
    <property type="component" value="Unassembled WGS sequence"/>
</dbReference>
<comment type="caution">
    <text evidence="1">The sequence shown here is derived from an EMBL/GenBank/DDBJ whole genome shotgun (WGS) entry which is preliminary data.</text>
</comment>
<evidence type="ECO:0000313" key="2">
    <source>
        <dbReference type="Proteomes" id="UP000585050"/>
    </source>
</evidence>
<evidence type="ECO:0000313" key="1">
    <source>
        <dbReference type="EMBL" id="NLR90084.1"/>
    </source>
</evidence>
<protein>
    <recommendedName>
        <fullName evidence="3">Gliding motility-associated C-terminal domain-containing protein</fullName>
    </recommendedName>
</protein>
<sequence>MRLQTYKLFSALLTLLLLTILVPDVVYATHIRAGDLTMRRKPNGGDREYIITAILYRDVTGVNAGDGLIDFGDGSDNAIVKPQSLGYTEDGETEIIQYQVEHTFPSDGNYKVSYFERNRNPGVRNMEISSETPFYIQSEFMINPALGLNSSPVLLIPPVIKGAIGQKFIHNAGAYDIDGDSLSYRLTVCLQGTDTPVQNYRFPDDPNEDWSKVTEQCETPAVFYIDESTGDLTWDAPFVAGEYNVAFFVEEWRDGIRIGAVNRDMQVIIIDPLNLRPIIEGPADTCVIAGDPLLKEIFAYDQDNAPCYNSDSTLDWGPHPIKLEISQQSDEIAIPPYADMIFTPTYSGVNNSEARGDFSWTPQCADIRQEPYKITFEAKDFPDKSNTQLGTLQNWNVRVLGPAPTGLVAEPASSTDLSNGNTFVSLTWDPYTCDGADEIHIYRKKGSFDFNPVCETGLPSWTGYEYVNSVDVSESSFRDFTVDQGANYCYRIYATFRSPQGGESIASEEDCAFIPDSQYIVQVDVESTEEESGQINLKWTVPMDVTPGRTPYYNVYRGEGMEKIEFDQYTKINTDPLTDTTLVDNLLNTVETEYHYRIEFLEGTSSDNAAPRDTTTLASYVRLSSDAGLDFITLNWTGNVPWNLTPDTVIVNTDTSAVYHKVYRKIEGDETSFSLYDSVFTHSNGLSYTDRGTADLPLDDRKLYTYYIETIGSFEHPSIAEPLINRTQELTVELLDTIPPCPPILSLANLEEGFPMDSCVVEPETDGERSCQKDRFEVELTWLNEQGSNCDDDIVSYNIYYSRRTAVSKNDFGAPVATMDHPEGRPLTIQLLYEFLNREYVEGSYAVTAVDDSGNESDLSNIIIQDNCHYYELPNAFSPNGDGINETFIPMRCPRFVKSINFTVFNRWGVAIFSYNSDEHDGDIEINWNGKTDSGNDVEPGNYYYRGEMMIYRLEESDEKQEIKGSFVILKGNESQ</sequence>
<gene>
    <name evidence="1" type="ORF">HGP29_02655</name>
</gene>
<organism evidence="1 2">
    <name type="scientific">Flammeovirga agarivorans</name>
    <dbReference type="NCBI Taxonomy" id="2726742"/>
    <lineage>
        <taxon>Bacteria</taxon>
        <taxon>Pseudomonadati</taxon>
        <taxon>Bacteroidota</taxon>
        <taxon>Cytophagia</taxon>
        <taxon>Cytophagales</taxon>
        <taxon>Flammeovirgaceae</taxon>
        <taxon>Flammeovirga</taxon>
    </lineage>
</organism>
<dbReference type="AlphaFoldDB" id="A0A7X8SH09"/>
<name>A0A7X8SH09_9BACT</name>
<evidence type="ECO:0008006" key="3">
    <source>
        <dbReference type="Google" id="ProtNLM"/>
    </source>
</evidence>
<dbReference type="Pfam" id="PF13585">
    <property type="entry name" value="CHU_C"/>
    <property type="match status" value="1"/>
</dbReference>
<dbReference type="RefSeq" id="WP_168880762.1">
    <property type="nucleotide sequence ID" value="NZ_JABAIL010000001.1"/>
</dbReference>
<dbReference type="InterPro" id="IPR013783">
    <property type="entry name" value="Ig-like_fold"/>
</dbReference>
<reference evidence="1 2" key="1">
    <citation type="submission" date="2020-04" db="EMBL/GenBank/DDBJ databases">
        <title>Flammeovirga sp. SR4, a novel species isolated from seawater.</title>
        <authorList>
            <person name="Wang X."/>
        </authorList>
    </citation>
    <scope>NUCLEOTIDE SEQUENCE [LARGE SCALE GENOMIC DNA]</scope>
    <source>
        <strain evidence="1 2">SR4</strain>
    </source>
</reference>
<dbReference type="EMBL" id="JABAIL010000001">
    <property type="protein sequence ID" value="NLR90084.1"/>
    <property type="molecule type" value="Genomic_DNA"/>
</dbReference>
<keyword evidence="2" id="KW-1185">Reference proteome</keyword>
<accession>A0A7X8SH09</accession>